<proteinExistence type="predicted"/>
<keyword evidence="2" id="KW-1185">Reference proteome</keyword>
<sequence>MIVHQQVLAIVWMDNAPVTMLSTVHNISHDDDFVERIQRCPRGTSANAKNVRAVFHGNNTATLKIPKLIDDSNYNTNGVDVCDQLRSYYSTN</sequence>
<dbReference type="AlphaFoldDB" id="A0A9P7XZQ5"/>
<organism evidence="1 2">
    <name type="scientific">Linnemannia hyalina</name>
    <dbReference type="NCBI Taxonomy" id="64524"/>
    <lineage>
        <taxon>Eukaryota</taxon>
        <taxon>Fungi</taxon>
        <taxon>Fungi incertae sedis</taxon>
        <taxon>Mucoromycota</taxon>
        <taxon>Mortierellomycotina</taxon>
        <taxon>Mortierellomycetes</taxon>
        <taxon>Mortierellales</taxon>
        <taxon>Mortierellaceae</taxon>
        <taxon>Linnemannia</taxon>
    </lineage>
</organism>
<dbReference type="OrthoDB" id="2446004at2759"/>
<comment type="caution">
    <text evidence="1">The sequence shown here is derived from an EMBL/GenBank/DDBJ whole genome shotgun (WGS) entry which is preliminary data.</text>
</comment>
<evidence type="ECO:0000313" key="1">
    <source>
        <dbReference type="EMBL" id="KAG9069618.1"/>
    </source>
</evidence>
<dbReference type="EMBL" id="JAHRHY010000005">
    <property type="protein sequence ID" value="KAG9069618.1"/>
    <property type="molecule type" value="Genomic_DNA"/>
</dbReference>
<evidence type="ECO:0000313" key="2">
    <source>
        <dbReference type="Proteomes" id="UP000707451"/>
    </source>
</evidence>
<dbReference type="Proteomes" id="UP000707451">
    <property type="component" value="Unassembled WGS sequence"/>
</dbReference>
<evidence type="ECO:0008006" key="3">
    <source>
        <dbReference type="Google" id="ProtNLM"/>
    </source>
</evidence>
<reference evidence="1" key="1">
    <citation type="submission" date="2021-06" db="EMBL/GenBank/DDBJ databases">
        <title>Genome Sequence of Mortierella hyaline Strain SCG-10, a Cold-Adapted, Nitrate-Reducing Fungus Isolated from Soil in Minnesota, USA.</title>
        <authorList>
            <person name="Aldossari N."/>
        </authorList>
    </citation>
    <scope>NUCLEOTIDE SEQUENCE</scope>
    <source>
        <strain evidence="1">SCG-10</strain>
    </source>
</reference>
<name>A0A9P7XZQ5_9FUNG</name>
<accession>A0A9P7XZQ5</accession>
<protein>
    <recommendedName>
        <fullName evidence="3">PiggyBac transposable element-derived protein domain-containing protein</fullName>
    </recommendedName>
</protein>
<gene>
    <name evidence="1" type="ORF">KI688_010522</name>
</gene>